<dbReference type="InterPro" id="IPR013785">
    <property type="entry name" value="Aldolase_TIM"/>
</dbReference>
<comment type="function">
    <text evidence="9">Catalyzes the interconversion of glyceraldehyde 3-phosphate and dihydroxyacetone phosphate in the glycolytic and gluconeogenic pathways.</text>
</comment>
<dbReference type="GO" id="GO:0005829">
    <property type="term" value="C:cytosol"/>
    <property type="evidence" value="ECO:0007669"/>
    <property type="project" value="TreeGrafter"/>
</dbReference>
<name>A0A7S2U1Z1_9EUKA</name>
<comment type="pathway">
    <text evidence="2 10">Carbohydrate biosynthesis; gluconeogenesis.</text>
</comment>
<evidence type="ECO:0000256" key="5">
    <source>
        <dbReference type="ARBA" id="ARBA00022432"/>
    </source>
</evidence>
<dbReference type="Pfam" id="PF00121">
    <property type="entry name" value="TIM"/>
    <property type="match status" value="1"/>
</dbReference>
<dbReference type="NCBIfam" id="TIGR00419">
    <property type="entry name" value="tim"/>
    <property type="match status" value="1"/>
</dbReference>
<comment type="pathway">
    <text evidence="1 10">Carbohydrate degradation; glycolysis; D-glyceraldehyde 3-phosphate from glycerone phosphate: step 1/1.</text>
</comment>
<dbReference type="EC" id="5.3.1.1" evidence="10"/>
<dbReference type="InterPro" id="IPR022896">
    <property type="entry name" value="TrioseP_Isoase_bac/euk"/>
</dbReference>
<reference evidence="11" key="1">
    <citation type="submission" date="2021-01" db="EMBL/GenBank/DDBJ databases">
        <authorList>
            <person name="Corre E."/>
            <person name="Pelletier E."/>
            <person name="Niang G."/>
            <person name="Scheremetjew M."/>
            <person name="Finn R."/>
            <person name="Kale V."/>
            <person name="Holt S."/>
            <person name="Cochrane G."/>
            <person name="Meng A."/>
            <person name="Brown T."/>
            <person name="Cohen L."/>
        </authorList>
    </citation>
    <scope>NUCLEOTIDE SEQUENCE</scope>
    <source>
        <strain evidence="11">CCMP622</strain>
    </source>
</reference>
<evidence type="ECO:0000256" key="2">
    <source>
        <dbReference type="ARBA" id="ARBA00004742"/>
    </source>
</evidence>
<comment type="similarity">
    <text evidence="3 10">Belongs to the triosephosphate isomerase family.</text>
</comment>
<gene>
    <name evidence="11" type="ORF">LSP00402_LOCUS20961</name>
</gene>
<dbReference type="PANTHER" id="PTHR21139:SF2">
    <property type="entry name" value="TRIOSEPHOSPHATE ISOMERASE"/>
    <property type="match status" value="1"/>
</dbReference>
<evidence type="ECO:0000313" key="11">
    <source>
        <dbReference type="EMBL" id="CAD9776947.1"/>
    </source>
</evidence>
<dbReference type="Gene3D" id="3.20.20.70">
    <property type="entry name" value="Aldolase class I"/>
    <property type="match status" value="1"/>
</dbReference>
<evidence type="ECO:0000256" key="4">
    <source>
        <dbReference type="ARBA" id="ARBA00011738"/>
    </source>
</evidence>
<dbReference type="UniPathway" id="UPA00138"/>
<dbReference type="GO" id="GO:0019563">
    <property type="term" value="P:glycerol catabolic process"/>
    <property type="evidence" value="ECO:0007669"/>
    <property type="project" value="TreeGrafter"/>
</dbReference>
<evidence type="ECO:0000256" key="10">
    <source>
        <dbReference type="RuleBase" id="RU363013"/>
    </source>
</evidence>
<evidence type="ECO:0000256" key="8">
    <source>
        <dbReference type="ARBA" id="ARBA00052432"/>
    </source>
</evidence>
<proteinExistence type="inferred from homology"/>
<keyword evidence="6 10" id="KW-0324">Glycolysis</keyword>
<evidence type="ECO:0000256" key="6">
    <source>
        <dbReference type="ARBA" id="ARBA00023152"/>
    </source>
</evidence>
<dbReference type="InterPro" id="IPR020861">
    <property type="entry name" value="Triosephosphate_isomerase_AS"/>
</dbReference>
<dbReference type="GO" id="GO:0006094">
    <property type="term" value="P:gluconeogenesis"/>
    <property type="evidence" value="ECO:0007669"/>
    <property type="project" value="UniProtKB-UniPathway"/>
</dbReference>
<organism evidence="11">
    <name type="scientific">Lotharella oceanica</name>
    <dbReference type="NCBI Taxonomy" id="641309"/>
    <lineage>
        <taxon>Eukaryota</taxon>
        <taxon>Sar</taxon>
        <taxon>Rhizaria</taxon>
        <taxon>Cercozoa</taxon>
        <taxon>Chlorarachniophyceae</taxon>
        <taxon>Lotharella</taxon>
    </lineage>
</organism>
<dbReference type="HAMAP" id="MF_00147_B">
    <property type="entry name" value="TIM_B"/>
    <property type="match status" value="1"/>
</dbReference>
<evidence type="ECO:0000256" key="1">
    <source>
        <dbReference type="ARBA" id="ARBA00004680"/>
    </source>
</evidence>
<dbReference type="SUPFAM" id="SSF51351">
    <property type="entry name" value="Triosephosphate isomerase (TIM)"/>
    <property type="match status" value="1"/>
</dbReference>
<dbReference type="GO" id="GO:0046166">
    <property type="term" value="P:glyceraldehyde-3-phosphate biosynthetic process"/>
    <property type="evidence" value="ECO:0007669"/>
    <property type="project" value="TreeGrafter"/>
</dbReference>
<comment type="catalytic activity">
    <reaction evidence="8">
        <text>D-glyceraldehyde 3-phosphate = dihydroxyacetone phosphate</text>
        <dbReference type="Rhea" id="RHEA:18585"/>
        <dbReference type="ChEBI" id="CHEBI:57642"/>
        <dbReference type="ChEBI" id="CHEBI:59776"/>
        <dbReference type="EC" id="5.3.1.1"/>
    </reaction>
    <physiologicalReaction direction="left-to-right" evidence="8">
        <dbReference type="Rhea" id="RHEA:18586"/>
    </physiologicalReaction>
</comment>
<dbReference type="PROSITE" id="PS51440">
    <property type="entry name" value="TIM_2"/>
    <property type="match status" value="1"/>
</dbReference>
<dbReference type="EMBL" id="HBHP01034056">
    <property type="protein sequence ID" value="CAD9776947.1"/>
    <property type="molecule type" value="Transcribed_RNA"/>
</dbReference>
<dbReference type="AlphaFoldDB" id="A0A7S2U1Z1"/>
<accession>A0A7S2U1Z1</accession>
<dbReference type="InterPro" id="IPR035990">
    <property type="entry name" value="TIM_sf"/>
</dbReference>
<comment type="subunit">
    <text evidence="4">Homodimer.</text>
</comment>
<keyword evidence="5 10" id="KW-0312">Gluconeogenesis</keyword>
<dbReference type="InterPro" id="IPR000652">
    <property type="entry name" value="Triosephosphate_isomerase"/>
</dbReference>
<protein>
    <recommendedName>
        <fullName evidence="10">Triosephosphate isomerase</fullName>
        <ecNumber evidence="10">5.3.1.1</ecNumber>
    </recommendedName>
</protein>
<evidence type="ECO:0000256" key="9">
    <source>
        <dbReference type="ARBA" id="ARBA00056661"/>
    </source>
</evidence>
<dbReference type="PANTHER" id="PTHR21139">
    <property type="entry name" value="TRIOSEPHOSPHATE ISOMERASE"/>
    <property type="match status" value="1"/>
</dbReference>
<evidence type="ECO:0000256" key="7">
    <source>
        <dbReference type="ARBA" id="ARBA00023235"/>
    </source>
</evidence>
<keyword evidence="7 10" id="KW-0413">Isomerase</keyword>
<dbReference type="GO" id="GO:0006096">
    <property type="term" value="P:glycolytic process"/>
    <property type="evidence" value="ECO:0007669"/>
    <property type="project" value="UniProtKB-UniPathway"/>
</dbReference>
<dbReference type="CDD" id="cd00311">
    <property type="entry name" value="TIM"/>
    <property type="match status" value="1"/>
</dbReference>
<evidence type="ECO:0000256" key="3">
    <source>
        <dbReference type="ARBA" id="ARBA00007422"/>
    </source>
</evidence>
<dbReference type="PROSITE" id="PS00171">
    <property type="entry name" value="TIM_1"/>
    <property type="match status" value="1"/>
</dbReference>
<sequence>MPRKSLVIGNWKCNGKMDSVDSLTKGITAGLAKTDTKNVDVLVAPTMMHLPMVVALTKGTNLAVCSQNVSANPCGAFTGEVSAEQLKDAGIAWTIIGHSERRQSEKMQTFESNKLVAQKVEAAQSNGLSVCVCVGETETERKEGRTFAVIEEQLKAVLPAVKSWEAFALAYEPLWAIGTGNTASSQQAQDVHEHIRKFVSRSVSSEVAAALRICYGGSVKPKNSAELISQKDIDGFLVGGASLKSETFLPIITSIVGK</sequence>
<dbReference type="GO" id="GO:0004807">
    <property type="term" value="F:triose-phosphate isomerase activity"/>
    <property type="evidence" value="ECO:0007669"/>
    <property type="project" value="UniProtKB-EC"/>
</dbReference>
<dbReference type="UniPathway" id="UPA00109">
    <property type="reaction ID" value="UER00189"/>
</dbReference>
<dbReference type="FunFam" id="3.20.20.70:FF:000016">
    <property type="entry name" value="Triosephosphate isomerase"/>
    <property type="match status" value="1"/>
</dbReference>